<evidence type="ECO:0000256" key="5">
    <source>
        <dbReference type="ARBA" id="ARBA00023157"/>
    </source>
</evidence>
<reference evidence="8" key="3">
    <citation type="submission" date="2025-09" db="UniProtKB">
        <authorList>
            <consortium name="Ensembl"/>
        </authorList>
    </citation>
    <scope>IDENTIFICATION</scope>
</reference>
<dbReference type="InterPro" id="IPR000562">
    <property type="entry name" value="FN_type2_dom"/>
</dbReference>
<dbReference type="InterPro" id="IPR036943">
    <property type="entry name" value="FN_type2_sf"/>
</dbReference>
<dbReference type="SMART" id="SM00059">
    <property type="entry name" value="FN2"/>
    <property type="match status" value="1"/>
</dbReference>
<dbReference type="AlphaFoldDB" id="A0A452GQV3"/>
<name>A0A452GQV3_9SAUR</name>
<evidence type="ECO:0000256" key="4">
    <source>
        <dbReference type="ARBA" id="ARBA00022737"/>
    </source>
</evidence>
<keyword evidence="9" id="KW-1185">Reference proteome</keyword>
<dbReference type="InterPro" id="IPR051666">
    <property type="entry name" value="SP_Capacitation_Regulator"/>
</dbReference>
<reference evidence="8" key="2">
    <citation type="submission" date="2025-08" db="UniProtKB">
        <authorList>
            <consortium name="Ensembl"/>
        </authorList>
    </citation>
    <scope>IDENTIFICATION</scope>
</reference>
<proteinExistence type="inferred from homology"/>
<evidence type="ECO:0000259" key="7">
    <source>
        <dbReference type="PROSITE" id="PS51092"/>
    </source>
</evidence>
<dbReference type="SUPFAM" id="SSF57440">
    <property type="entry name" value="Kringle-like"/>
    <property type="match status" value="1"/>
</dbReference>
<dbReference type="STRING" id="38772.ENSGAGP00000004221"/>
<comment type="subcellular location">
    <subcellularLocation>
        <location evidence="1">Secreted</location>
    </subcellularLocation>
</comment>
<dbReference type="CDD" id="cd00062">
    <property type="entry name" value="FN2"/>
    <property type="match status" value="1"/>
</dbReference>
<dbReference type="PRINTS" id="PR00013">
    <property type="entry name" value="FNTYPEII"/>
</dbReference>
<feature type="domain" description="Fibronectin type-II" evidence="7">
    <location>
        <begin position="25"/>
        <end position="71"/>
    </location>
</feature>
<sequence length="86" mass="9784">MLSVFSVSHISSLSPTPSLPVLGGNSEETCMFPFSYKGRWYTACTMDNSKRPWCATTSHYEADRKWKYCGTAGMWGQERLKGWVCF</sequence>
<evidence type="ECO:0000256" key="1">
    <source>
        <dbReference type="ARBA" id="ARBA00004613"/>
    </source>
</evidence>
<dbReference type="Gene3D" id="2.10.10.10">
    <property type="entry name" value="Fibronectin, type II, collagen-binding"/>
    <property type="match status" value="1"/>
</dbReference>
<organism evidence="8 9">
    <name type="scientific">Gopherus agassizii</name>
    <name type="common">Agassiz's desert tortoise</name>
    <dbReference type="NCBI Taxonomy" id="38772"/>
    <lineage>
        <taxon>Eukaryota</taxon>
        <taxon>Metazoa</taxon>
        <taxon>Chordata</taxon>
        <taxon>Craniata</taxon>
        <taxon>Vertebrata</taxon>
        <taxon>Euteleostomi</taxon>
        <taxon>Archelosauria</taxon>
        <taxon>Testudinata</taxon>
        <taxon>Testudines</taxon>
        <taxon>Cryptodira</taxon>
        <taxon>Durocryptodira</taxon>
        <taxon>Testudinoidea</taxon>
        <taxon>Testudinidae</taxon>
        <taxon>Gopherus</taxon>
    </lineage>
</organism>
<dbReference type="PROSITE" id="PS51092">
    <property type="entry name" value="FN2_2"/>
    <property type="match status" value="1"/>
</dbReference>
<dbReference type="InterPro" id="IPR013806">
    <property type="entry name" value="Kringle-like"/>
</dbReference>
<dbReference type="PANTHER" id="PTHR22918:SF1">
    <property type="entry name" value="FIBRONECTIN TYPE-II DOMAIN-CONTAINING PROTEIN"/>
    <property type="match status" value="1"/>
</dbReference>
<dbReference type="GO" id="GO:0009986">
    <property type="term" value="C:cell surface"/>
    <property type="evidence" value="ECO:0007669"/>
    <property type="project" value="TreeGrafter"/>
</dbReference>
<dbReference type="PANTHER" id="PTHR22918">
    <property type="entry name" value="SEMINAL PLASMA PROTEIN"/>
    <property type="match status" value="1"/>
</dbReference>
<keyword evidence="3" id="KW-0964">Secreted</keyword>
<dbReference type="Proteomes" id="UP000291020">
    <property type="component" value="Unassembled WGS sequence"/>
</dbReference>
<comment type="similarity">
    <text evidence="2">Belongs to the seminal plasma protein family.</text>
</comment>
<comment type="caution">
    <text evidence="6">Lacks conserved residue(s) required for the propagation of feature annotation.</text>
</comment>
<dbReference type="GO" id="GO:0005576">
    <property type="term" value="C:extracellular region"/>
    <property type="evidence" value="ECO:0007669"/>
    <property type="project" value="UniProtKB-SubCell"/>
</dbReference>
<protein>
    <recommendedName>
        <fullName evidence="7">Fibronectin type-II domain-containing protein</fullName>
    </recommendedName>
</protein>
<evidence type="ECO:0000256" key="3">
    <source>
        <dbReference type="ARBA" id="ARBA00022525"/>
    </source>
</evidence>
<keyword evidence="5" id="KW-1015">Disulfide bond</keyword>
<dbReference type="Ensembl" id="ENSGAGT00000004951.1">
    <property type="protein sequence ID" value="ENSGAGP00000004221.1"/>
    <property type="gene ID" value="ENSGAGG00000003502.1"/>
</dbReference>
<dbReference type="GO" id="GO:0008201">
    <property type="term" value="F:heparin binding"/>
    <property type="evidence" value="ECO:0007669"/>
    <property type="project" value="TreeGrafter"/>
</dbReference>
<evidence type="ECO:0000256" key="2">
    <source>
        <dbReference type="ARBA" id="ARBA00010011"/>
    </source>
</evidence>
<evidence type="ECO:0000256" key="6">
    <source>
        <dbReference type="PROSITE-ProRule" id="PRU00479"/>
    </source>
</evidence>
<keyword evidence="4" id="KW-0677">Repeat</keyword>
<reference evidence="9" key="1">
    <citation type="journal article" date="2017" name="PLoS ONE">
        <title>The Agassiz's desert tortoise genome provides a resource for the conservation of a threatened species.</title>
        <authorList>
            <person name="Tollis M."/>
            <person name="DeNardo D.F."/>
            <person name="Cornelius J.A."/>
            <person name="Dolby G.A."/>
            <person name="Edwards T."/>
            <person name="Henen B.T."/>
            <person name="Karl A.E."/>
            <person name="Murphy R.W."/>
            <person name="Kusumi K."/>
        </authorList>
    </citation>
    <scope>NUCLEOTIDE SEQUENCE [LARGE SCALE GENOMIC DNA]</scope>
</reference>
<accession>A0A452GQV3</accession>
<dbReference type="Pfam" id="PF00040">
    <property type="entry name" value="fn2"/>
    <property type="match status" value="1"/>
</dbReference>
<dbReference type="FunFam" id="2.10.10.10:FF:000003">
    <property type="entry name" value="binder of sperm protein homolog 1"/>
    <property type="match status" value="1"/>
</dbReference>
<evidence type="ECO:0000313" key="8">
    <source>
        <dbReference type="Ensembl" id="ENSGAGP00000004221.1"/>
    </source>
</evidence>
<evidence type="ECO:0000313" key="9">
    <source>
        <dbReference type="Proteomes" id="UP000291020"/>
    </source>
</evidence>